<dbReference type="PATRIC" id="fig|301148.3.peg.3609"/>
<dbReference type="Pfam" id="PF10955">
    <property type="entry name" value="Fin"/>
    <property type="match status" value="1"/>
</dbReference>
<organism evidence="1 2">
    <name type="scientific">Caldibacillus debilis</name>
    <dbReference type="NCBI Taxonomy" id="301148"/>
    <lineage>
        <taxon>Bacteria</taxon>
        <taxon>Bacillati</taxon>
        <taxon>Bacillota</taxon>
        <taxon>Bacilli</taxon>
        <taxon>Bacillales</taxon>
        <taxon>Bacillaceae</taxon>
        <taxon>Caldibacillus</taxon>
    </lineage>
</organism>
<name>A0A150M3G4_9BACI</name>
<dbReference type="AlphaFoldDB" id="A0A150M3G4"/>
<evidence type="ECO:0000313" key="2">
    <source>
        <dbReference type="Proteomes" id="UP000075683"/>
    </source>
</evidence>
<protein>
    <recommendedName>
        <fullName evidence="3">DUF2757 domain-containing protein</fullName>
    </recommendedName>
</protein>
<dbReference type="STRING" id="301148.B4135_0009"/>
<dbReference type="InterPro" id="IPR020115">
    <property type="entry name" value="Fin"/>
</dbReference>
<dbReference type="OrthoDB" id="2084556at2"/>
<comment type="caution">
    <text evidence="1">The sequence shown here is derived from an EMBL/GenBank/DDBJ whole genome shotgun (WGS) entry which is preliminary data.</text>
</comment>
<proteinExistence type="predicted"/>
<reference evidence="1 2" key="1">
    <citation type="submission" date="2016-01" db="EMBL/GenBank/DDBJ databases">
        <title>Draft Genome Sequences of Seven Thermophilic Sporeformers Isolated from Foods.</title>
        <authorList>
            <person name="Berendsen E.M."/>
            <person name="Wells-Bennik M.H."/>
            <person name="Krawcyk A.O."/>
            <person name="De Jong A."/>
            <person name="Holsappel S."/>
            <person name="Eijlander R.T."/>
            <person name="Kuipers O.P."/>
        </authorList>
    </citation>
    <scope>NUCLEOTIDE SEQUENCE [LARGE SCALE GENOMIC DNA]</scope>
    <source>
        <strain evidence="1 2">B4135</strain>
    </source>
</reference>
<gene>
    <name evidence="1" type="ORF">B4135_0009</name>
</gene>
<accession>A0A150M3G4</accession>
<evidence type="ECO:0000313" key="1">
    <source>
        <dbReference type="EMBL" id="KYD18782.1"/>
    </source>
</evidence>
<dbReference type="EMBL" id="LQYT01000045">
    <property type="protein sequence ID" value="KYD18782.1"/>
    <property type="molecule type" value="Genomic_DNA"/>
</dbReference>
<dbReference type="GO" id="GO:0010468">
    <property type="term" value="P:regulation of gene expression"/>
    <property type="evidence" value="ECO:0007669"/>
    <property type="project" value="InterPro"/>
</dbReference>
<dbReference type="RefSeq" id="WP_020154613.1">
    <property type="nucleotide sequence ID" value="NZ_JBAIZG010000069.1"/>
</dbReference>
<sequence>MAIHYYCRHCKTKIGTLDADKADAKRLGFHLLTEEERMEMIRYDPSGDVIVRCICEDCQESLQRNPNFYANDYIIH</sequence>
<evidence type="ECO:0008006" key="3">
    <source>
        <dbReference type="Google" id="ProtNLM"/>
    </source>
</evidence>
<dbReference type="Proteomes" id="UP000075683">
    <property type="component" value="Unassembled WGS sequence"/>
</dbReference>